<feature type="domain" description="Peptidase S33 tripeptidyl aminopeptidase-like C-terminal" evidence="5">
    <location>
        <begin position="477"/>
        <end position="588"/>
    </location>
</feature>
<dbReference type="Proteomes" id="UP001218188">
    <property type="component" value="Unassembled WGS sequence"/>
</dbReference>
<name>A0AAD6SPJ3_9AGAR</name>
<keyword evidence="3" id="KW-0472">Membrane</keyword>
<protein>
    <submittedName>
        <fullName evidence="6">Alpha/Beta hydrolase protein</fullName>
    </submittedName>
</protein>
<keyword evidence="2 6" id="KW-0378">Hydrolase</keyword>
<keyword evidence="3" id="KW-1133">Transmembrane helix</keyword>
<dbReference type="InterPro" id="IPR000073">
    <property type="entry name" value="AB_hydrolase_1"/>
</dbReference>
<evidence type="ECO:0000256" key="3">
    <source>
        <dbReference type="SAM" id="Phobius"/>
    </source>
</evidence>
<dbReference type="PANTHER" id="PTHR43248">
    <property type="entry name" value="2-SUCCINYL-6-HYDROXY-2,4-CYCLOHEXADIENE-1-CARBOXYLATE SYNTHASE"/>
    <property type="match status" value="1"/>
</dbReference>
<accession>A0AAD6SPJ3</accession>
<gene>
    <name evidence="6" type="ORF">C8F04DRAFT_1111381</name>
</gene>
<dbReference type="InterPro" id="IPR051601">
    <property type="entry name" value="Serine_prot/Carboxylest_S33"/>
</dbReference>
<dbReference type="EMBL" id="JARJCM010000083">
    <property type="protein sequence ID" value="KAJ7031260.1"/>
    <property type="molecule type" value="Genomic_DNA"/>
</dbReference>
<evidence type="ECO:0000256" key="2">
    <source>
        <dbReference type="ARBA" id="ARBA00022801"/>
    </source>
</evidence>
<sequence>MYPAEKTQHQRNLTFQRPRLQVVVVVALFLAALWNDALISKLESDLRLRLTSFWESSHPLIVRENSTLKWLACADNSTFYCSYFTVPLDYDEPDAEDETVIAMRMFPATVTASERLGTIFTNPGGPGGSGHSGLLRTGPLLSEIFEGKFDIVSWDPRGVNMTTPRVSCHATHLHRELYSLNHDNGDLEFHGTDVAALNRTLLATSSRAQLITGMCRDAVGDKILRSVTTVNVARDLEEMRKAVGDSGLHYWGFSYGTTLGATYVAMFPESVERVILDGVVYAPEQYTSLVDHGLSAGKFTNGVFEGFISNCVSAGPERCAMMTNSSSTASQLTTRVWTLASRLSSTPLPVPHPPNGGVPTILHRDHLIGAIFSALYRPSSWSALADAIVGAEKGNGTALAGLSGAGGAHWAEHIHNITDAQRAEEAGWGPGREMGASEGGLAVSCGDAPAFEVGIGDEAEWTNKWLEWRDQLAAPNPLGGPGWFSSVVRCRHWGSVRPAPARYEGSWNLSADSRRLKNPVIFVSNSFDPITPISSGKRMVELFGKDKARLLHNNGYGHCSTNHPSVCIAKKLKEYMIDDTIFPEGTICEPDDGIMFPPKDDPSNASFAGYSEEDEKLARTLRLLADARIGMAEGSEW</sequence>
<keyword evidence="3" id="KW-0812">Transmembrane</keyword>
<dbReference type="Gene3D" id="3.40.50.1820">
    <property type="entry name" value="alpha/beta hydrolase"/>
    <property type="match status" value="1"/>
</dbReference>
<reference evidence="6" key="1">
    <citation type="submission" date="2023-03" db="EMBL/GenBank/DDBJ databases">
        <title>Massive genome expansion in bonnet fungi (Mycena s.s.) driven by repeated elements and novel gene families across ecological guilds.</title>
        <authorList>
            <consortium name="Lawrence Berkeley National Laboratory"/>
            <person name="Harder C.B."/>
            <person name="Miyauchi S."/>
            <person name="Viragh M."/>
            <person name="Kuo A."/>
            <person name="Thoen E."/>
            <person name="Andreopoulos B."/>
            <person name="Lu D."/>
            <person name="Skrede I."/>
            <person name="Drula E."/>
            <person name="Henrissat B."/>
            <person name="Morin E."/>
            <person name="Kohler A."/>
            <person name="Barry K."/>
            <person name="LaButti K."/>
            <person name="Morin E."/>
            <person name="Salamov A."/>
            <person name="Lipzen A."/>
            <person name="Mereny Z."/>
            <person name="Hegedus B."/>
            <person name="Baldrian P."/>
            <person name="Stursova M."/>
            <person name="Weitz H."/>
            <person name="Taylor A."/>
            <person name="Grigoriev I.V."/>
            <person name="Nagy L.G."/>
            <person name="Martin F."/>
            <person name="Kauserud H."/>
        </authorList>
    </citation>
    <scope>NUCLEOTIDE SEQUENCE</scope>
    <source>
        <strain evidence="6">CBHHK200</strain>
    </source>
</reference>
<proteinExistence type="inferred from homology"/>
<evidence type="ECO:0000256" key="1">
    <source>
        <dbReference type="ARBA" id="ARBA00010088"/>
    </source>
</evidence>
<evidence type="ECO:0000259" key="4">
    <source>
        <dbReference type="Pfam" id="PF00561"/>
    </source>
</evidence>
<dbReference type="Pfam" id="PF08386">
    <property type="entry name" value="Abhydrolase_4"/>
    <property type="match status" value="1"/>
</dbReference>
<feature type="transmembrane region" description="Helical" evidence="3">
    <location>
        <begin position="20"/>
        <end position="39"/>
    </location>
</feature>
<dbReference type="Pfam" id="PF00561">
    <property type="entry name" value="Abhydrolase_1"/>
    <property type="match status" value="1"/>
</dbReference>
<feature type="domain" description="AB hydrolase-1" evidence="4">
    <location>
        <begin position="122"/>
        <end position="279"/>
    </location>
</feature>
<evidence type="ECO:0000313" key="6">
    <source>
        <dbReference type="EMBL" id="KAJ7031260.1"/>
    </source>
</evidence>
<organism evidence="6 7">
    <name type="scientific">Mycena alexandri</name>
    <dbReference type="NCBI Taxonomy" id="1745969"/>
    <lineage>
        <taxon>Eukaryota</taxon>
        <taxon>Fungi</taxon>
        <taxon>Dikarya</taxon>
        <taxon>Basidiomycota</taxon>
        <taxon>Agaricomycotina</taxon>
        <taxon>Agaricomycetes</taxon>
        <taxon>Agaricomycetidae</taxon>
        <taxon>Agaricales</taxon>
        <taxon>Marasmiineae</taxon>
        <taxon>Mycenaceae</taxon>
        <taxon>Mycena</taxon>
    </lineage>
</organism>
<dbReference type="AlphaFoldDB" id="A0AAD6SPJ3"/>
<dbReference type="InterPro" id="IPR029058">
    <property type="entry name" value="AB_hydrolase_fold"/>
</dbReference>
<dbReference type="PANTHER" id="PTHR43248:SF25">
    <property type="entry name" value="AB HYDROLASE-1 DOMAIN-CONTAINING PROTEIN-RELATED"/>
    <property type="match status" value="1"/>
</dbReference>
<comment type="caution">
    <text evidence="6">The sequence shown here is derived from an EMBL/GenBank/DDBJ whole genome shotgun (WGS) entry which is preliminary data.</text>
</comment>
<comment type="similarity">
    <text evidence="1">Belongs to the peptidase S33 family.</text>
</comment>
<dbReference type="InterPro" id="IPR013595">
    <property type="entry name" value="Pept_S33_TAP-like_C"/>
</dbReference>
<evidence type="ECO:0000259" key="5">
    <source>
        <dbReference type="Pfam" id="PF08386"/>
    </source>
</evidence>
<keyword evidence="7" id="KW-1185">Reference proteome</keyword>
<dbReference type="GO" id="GO:0016787">
    <property type="term" value="F:hydrolase activity"/>
    <property type="evidence" value="ECO:0007669"/>
    <property type="project" value="UniProtKB-KW"/>
</dbReference>
<dbReference type="SUPFAM" id="SSF53474">
    <property type="entry name" value="alpha/beta-Hydrolases"/>
    <property type="match status" value="1"/>
</dbReference>
<evidence type="ECO:0000313" key="7">
    <source>
        <dbReference type="Proteomes" id="UP001218188"/>
    </source>
</evidence>